<dbReference type="AlphaFoldDB" id="T1IWK5"/>
<sequence>YLLLVLLRPRALVEPGFDVISKLEAATHVTTITMTADIQSKEQQSLLSKLYDTRDEGQLGVVQLKCKNGCVLAHKSVLTAGSDYFRGMFNHKTIENETNKASFPDTSMESMNIIIQFIYARDIPILPEMTDKLIHETLIAADKMQFKLLFHRYWKLYSTPITLDNFADVWQLAQMFNQDEIAQNIRIFVLENMNEISETDSLADDISTKLLEDIISRSLDELTPDKLGDFITFLLSWAINEKKIQDVLKMISNCDIIAKLPDHILQELISYNEIVKKSSAIDNILCKEAASRWITSKQKIKIHALRIISERKLQHSISCLADDNNKWTTRRKSISLRRYWFPAVSRTGSLYYFEFCQVGPNNKQKFIAHLAGTKTAYHSRRFVGLSLDNISSETANHKEIYFRSGNSSYCCFNTEMKKWRTIDFEDRIEDCRCMLLATRNGRYFFDVDERRIKIIDGENFVYREKFAGRWRSVKCKTMCRNSSEKLFFYQKSKSESAHRLLIYDIEADCWNIVPAPQDLDCLVMLILYDDDFLLIFGTDNS</sequence>
<dbReference type="STRING" id="126957.T1IWK5"/>
<evidence type="ECO:0000313" key="2">
    <source>
        <dbReference type="EnsemblMetazoa" id="SMAR005575-PA"/>
    </source>
</evidence>
<accession>T1IWK5</accession>
<evidence type="ECO:0000259" key="1">
    <source>
        <dbReference type="PROSITE" id="PS50097"/>
    </source>
</evidence>
<name>T1IWK5_STRMM</name>
<dbReference type="CDD" id="cd14733">
    <property type="entry name" value="BACK"/>
    <property type="match status" value="1"/>
</dbReference>
<dbReference type="CDD" id="cd18186">
    <property type="entry name" value="BTB_POZ_ZBTB_KLHL-like"/>
    <property type="match status" value="1"/>
</dbReference>
<dbReference type="eggNOG" id="KOG4441">
    <property type="taxonomic scope" value="Eukaryota"/>
</dbReference>
<reference evidence="2" key="2">
    <citation type="submission" date="2015-02" db="UniProtKB">
        <authorList>
            <consortium name="EnsemblMetazoa"/>
        </authorList>
    </citation>
    <scope>IDENTIFICATION</scope>
</reference>
<dbReference type="SMART" id="SM00225">
    <property type="entry name" value="BTB"/>
    <property type="match status" value="1"/>
</dbReference>
<dbReference type="SUPFAM" id="SSF54695">
    <property type="entry name" value="POZ domain"/>
    <property type="match status" value="1"/>
</dbReference>
<protein>
    <recommendedName>
        <fullName evidence="1">BTB domain-containing protein</fullName>
    </recommendedName>
</protein>
<dbReference type="EMBL" id="JH431621">
    <property type="status" value="NOT_ANNOTATED_CDS"/>
    <property type="molecule type" value="Genomic_DNA"/>
</dbReference>
<keyword evidence="3" id="KW-1185">Reference proteome</keyword>
<dbReference type="PANTHER" id="PTHR45632">
    <property type="entry name" value="LD33804P"/>
    <property type="match status" value="1"/>
</dbReference>
<proteinExistence type="predicted"/>
<dbReference type="Proteomes" id="UP000014500">
    <property type="component" value="Unassembled WGS sequence"/>
</dbReference>
<evidence type="ECO:0000313" key="3">
    <source>
        <dbReference type="Proteomes" id="UP000014500"/>
    </source>
</evidence>
<feature type="domain" description="BTB" evidence="1">
    <location>
        <begin position="60"/>
        <end position="127"/>
    </location>
</feature>
<organism evidence="2 3">
    <name type="scientific">Strigamia maritima</name>
    <name type="common">European centipede</name>
    <name type="synonym">Geophilus maritimus</name>
    <dbReference type="NCBI Taxonomy" id="126957"/>
    <lineage>
        <taxon>Eukaryota</taxon>
        <taxon>Metazoa</taxon>
        <taxon>Ecdysozoa</taxon>
        <taxon>Arthropoda</taxon>
        <taxon>Myriapoda</taxon>
        <taxon>Chilopoda</taxon>
        <taxon>Pleurostigmophora</taxon>
        <taxon>Geophilomorpha</taxon>
        <taxon>Linotaeniidae</taxon>
        <taxon>Strigamia</taxon>
    </lineage>
</organism>
<dbReference type="Gene3D" id="3.30.710.10">
    <property type="entry name" value="Potassium Channel Kv1.1, Chain A"/>
    <property type="match status" value="1"/>
</dbReference>
<reference evidence="3" key="1">
    <citation type="submission" date="2011-05" db="EMBL/GenBank/DDBJ databases">
        <authorList>
            <person name="Richards S.R."/>
            <person name="Qu J."/>
            <person name="Jiang H."/>
            <person name="Jhangiani S.N."/>
            <person name="Agravi P."/>
            <person name="Goodspeed R."/>
            <person name="Gross S."/>
            <person name="Mandapat C."/>
            <person name="Jackson L."/>
            <person name="Mathew T."/>
            <person name="Pu L."/>
            <person name="Thornton R."/>
            <person name="Saada N."/>
            <person name="Wilczek-Boney K.B."/>
            <person name="Lee S."/>
            <person name="Kovar C."/>
            <person name="Wu Y."/>
            <person name="Scherer S.E."/>
            <person name="Worley K.C."/>
            <person name="Muzny D.M."/>
            <person name="Gibbs R."/>
        </authorList>
    </citation>
    <scope>NUCLEOTIDE SEQUENCE</scope>
    <source>
        <strain evidence="3">Brora</strain>
    </source>
</reference>
<dbReference type="Gene3D" id="1.25.40.420">
    <property type="match status" value="1"/>
</dbReference>
<dbReference type="InterPro" id="IPR011333">
    <property type="entry name" value="SKP1/BTB/POZ_sf"/>
</dbReference>
<dbReference type="PROSITE" id="PS50097">
    <property type="entry name" value="BTB"/>
    <property type="match status" value="1"/>
</dbReference>
<dbReference type="Pfam" id="PF00651">
    <property type="entry name" value="BTB"/>
    <property type="match status" value="1"/>
</dbReference>
<dbReference type="HOGENOM" id="CLU_505877_0_0_1"/>
<dbReference type="PhylomeDB" id="T1IWK5"/>
<dbReference type="InterPro" id="IPR000210">
    <property type="entry name" value="BTB/POZ_dom"/>
</dbReference>
<dbReference type="EnsemblMetazoa" id="SMAR005575-RA">
    <property type="protein sequence ID" value="SMAR005575-PA"/>
    <property type="gene ID" value="SMAR005575"/>
</dbReference>